<reference evidence="1 2" key="1">
    <citation type="journal article" date="2024" name="Science">
        <title>Giant polyketide synthase enzymes in the biosynthesis of giant marine polyether toxins.</title>
        <authorList>
            <person name="Fallon T.R."/>
            <person name="Shende V.V."/>
            <person name="Wierzbicki I.H."/>
            <person name="Pendleton A.L."/>
            <person name="Watervoot N.F."/>
            <person name="Auber R.P."/>
            <person name="Gonzalez D.J."/>
            <person name="Wisecaver J.H."/>
            <person name="Moore B.S."/>
        </authorList>
    </citation>
    <scope>NUCLEOTIDE SEQUENCE [LARGE SCALE GENOMIC DNA]</scope>
    <source>
        <strain evidence="1 2">12B1</strain>
    </source>
</reference>
<dbReference type="EMBL" id="JBGBPQ010000017">
    <property type="protein sequence ID" value="KAL1507543.1"/>
    <property type="molecule type" value="Genomic_DNA"/>
</dbReference>
<protein>
    <submittedName>
        <fullName evidence="1">Uncharacterized protein</fullName>
    </submittedName>
</protein>
<evidence type="ECO:0000313" key="1">
    <source>
        <dbReference type="EMBL" id="KAL1507543.1"/>
    </source>
</evidence>
<proteinExistence type="predicted"/>
<gene>
    <name evidence="1" type="ORF">AB1Y20_007165</name>
</gene>
<comment type="caution">
    <text evidence="1">The sequence shown here is derived from an EMBL/GenBank/DDBJ whole genome shotgun (WGS) entry which is preliminary data.</text>
</comment>
<dbReference type="Proteomes" id="UP001515480">
    <property type="component" value="Unassembled WGS sequence"/>
</dbReference>
<keyword evidence="2" id="KW-1185">Reference proteome</keyword>
<accession>A0AB34IWV4</accession>
<sequence length="107" mass="11694">MPAPQNVLNNNIDALIDNDMVLPPQPRPSADFRPNSIQDLLERPWFDKLSQWYASLGSWLLDLSEAVHVEPPGDQEAIAQVLAARPGVLVVPASGFVEAARGIVWGL</sequence>
<evidence type="ECO:0000313" key="2">
    <source>
        <dbReference type="Proteomes" id="UP001515480"/>
    </source>
</evidence>
<name>A0AB34IWV4_PRYPA</name>
<dbReference type="AlphaFoldDB" id="A0AB34IWV4"/>
<organism evidence="1 2">
    <name type="scientific">Prymnesium parvum</name>
    <name type="common">Toxic golden alga</name>
    <dbReference type="NCBI Taxonomy" id="97485"/>
    <lineage>
        <taxon>Eukaryota</taxon>
        <taxon>Haptista</taxon>
        <taxon>Haptophyta</taxon>
        <taxon>Prymnesiophyceae</taxon>
        <taxon>Prymnesiales</taxon>
        <taxon>Prymnesiaceae</taxon>
        <taxon>Prymnesium</taxon>
    </lineage>
</organism>